<dbReference type="Proteomes" id="UP000541033">
    <property type="component" value="Unassembled WGS sequence"/>
</dbReference>
<dbReference type="EMBL" id="JAAMOX010000001">
    <property type="protein sequence ID" value="NIH53115.1"/>
    <property type="molecule type" value="Genomic_DNA"/>
</dbReference>
<accession>A0A7X5QZY1</accession>
<dbReference type="AlphaFoldDB" id="A0A7X5QZY1"/>
<sequence>MTEIADAADGIHRSSPIDEVAERWLDTMVEHDPSLRVHLGLPGALDEYPDYSPAGTAAFTAAAARASHELDSAIERARIAGTSDPVDTITALELRRVFADINDSAAANLALRDVNNIASPVQNIRDVFDLMPSETAEHWQAISQRLNRVPDAVNGYRETLSSGINQGVVPARRQALYAGEQAADWGSQHGFFADLAARAGEYVPRSLQADLEAGAQRAASSYQALATFLTDSLAPHASETDAVGREHYEIASRSFLGATIDLEETYEWGRQQLDSIIREQQATAQQILHGASIADAIEHLDNDPSRQLHGTDALRDWMQRTSDRAVSELGAEHFHIDEGIRRLECVIAPTQTGGIYYTPPSADLSRPGQMWWSVPPNETEFTTWRELTTVYHEGVPGHHLQLAQTVTGPQLNRWRRLANWTSGHGEGWALYAERLMDSLGYLSDPGDRLGMLDGQRMRAARVVLDIGLHLQLKRPDGNGTWDYDYALNFMRDNAAQSEGSLRFEVNRYCGWPGQAPSYSVGQRIWEELRDTYLASGTGTIRDFHSTALGIGGVGLETLRYAINRSVTKQE</sequence>
<organism evidence="1 2">
    <name type="scientific">Lysinibacter cavernae</name>
    <dbReference type="NCBI Taxonomy" id="1640652"/>
    <lineage>
        <taxon>Bacteria</taxon>
        <taxon>Bacillati</taxon>
        <taxon>Actinomycetota</taxon>
        <taxon>Actinomycetes</taxon>
        <taxon>Micrococcales</taxon>
        <taxon>Microbacteriaceae</taxon>
        <taxon>Lysinibacter</taxon>
    </lineage>
</organism>
<evidence type="ECO:0000313" key="1">
    <source>
        <dbReference type="EMBL" id="NIH53115.1"/>
    </source>
</evidence>
<name>A0A7X5QZY1_9MICO</name>
<comment type="caution">
    <text evidence="1">The sequence shown here is derived from an EMBL/GenBank/DDBJ whole genome shotgun (WGS) entry which is preliminary data.</text>
</comment>
<dbReference type="PANTHER" id="PTHR33361:SF2">
    <property type="entry name" value="DUF885 DOMAIN-CONTAINING PROTEIN"/>
    <property type="match status" value="1"/>
</dbReference>
<gene>
    <name evidence="1" type="ORF">FHX76_000983</name>
</gene>
<dbReference type="InterPro" id="IPR010281">
    <property type="entry name" value="DUF885"/>
</dbReference>
<keyword evidence="2" id="KW-1185">Reference proteome</keyword>
<dbReference type="Pfam" id="PF05960">
    <property type="entry name" value="DUF885"/>
    <property type="match status" value="1"/>
</dbReference>
<reference evidence="1 2" key="1">
    <citation type="submission" date="2020-02" db="EMBL/GenBank/DDBJ databases">
        <title>Sequencing the genomes of 1000 actinobacteria strains.</title>
        <authorList>
            <person name="Klenk H.-P."/>
        </authorList>
    </citation>
    <scope>NUCLEOTIDE SEQUENCE [LARGE SCALE GENOMIC DNA]</scope>
    <source>
        <strain evidence="1 2">DSM 27960</strain>
    </source>
</reference>
<protein>
    <submittedName>
        <fullName evidence="1">Uncharacterized protein (DUF885 family)</fullName>
    </submittedName>
</protein>
<evidence type="ECO:0000313" key="2">
    <source>
        <dbReference type="Proteomes" id="UP000541033"/>
    </source>
</evidence>
<dbReference type="RefSeq" id="WP_167148457.1">
    <property type="nucleotide sequence ID" value="NZ_JAAMOX010000001.1"/>
</dbReference>
<dbReference type="PANTHER" id="PTHR33361">
    <property type="entry name" value="GLR0591 PROTEIN"/>
    <property type="match status" value="1"/>
</dbReference>
<proteinExistence type="predicted"/>